<accession>A0A1D6KCG0</accession>
<dbReference type="ExpressionAtlas" id="A0A1D6KCG0">
    <property type="expression patterns" value="baseline and differential"/>
</dbReference>
<reference evidence="1" key="1">
    <citation type="submission" date="2015-12" db="EMBL/GenBank/DDBJ databases">
        <title>Update maize B73 reference genome by single molecule sequencing technologies.</title>
        <authorList>
            <consortium name="Maize Genome Sequencing Project"/>
            <person name="Ware D."/>
        </authorList>
    </citation>
    <scope>NUCLEOTIDE SEQUENCE [LARGE SCALE GENOMIC DNA]</scope>
    <source>
        <tissue evidence="1">Seedling</tissue>
    </source>
</reference>
<gene>
    <name evidence="1" type="ORF">ZEAMMB73_Zm00001d030409</name>
</gene>
<name>A0A1D6KCG0_MAIZE</name>
<dbReference type="AlphaFoldDB" id="A0A1D6KCG0"/>
<organism evidence="1">
    <name type="scientific">Zea mays</name>
    <name type="common">Maize</name>
    <dbReference type="NCBI Taxonomy" id="4577"/>
    <lineage>
        <taxon>Eukaryota</taxon>
        <taxon>Viridiplantae</taxon>
        <taxon>Streptophyta</taxon>
        <taxon>Embryophyta</taxon>
        <taxon>Tracheophyta</taxon>
        <taxon>Spermatophyta</taxon>
        <taxon>Magnoliopsida</taxon>
        <taxon>Liliopsida</taxon>
        <taxon>Poales</taxon>
        <taxon>Poaceae</taxon>
        <taxon>PACMAD clade</taxon>
        <taxon>Panicoideae</taxon>
        <taxon>Andropogonodae</taxon>
        <taxon>Andropogoneae</taxon>
        <taxon>Tripsacinae</taxon>
        <taxon>Zea</taxon>
    </lineage>
</organism>
<protein>
    <submittedName>
        <fullName evidence="1">Uncharacterized protein</fullName>
    </submittedName>
</protein>
<dbReference type="OMA" id="NGHNQQP"/>
<sequence length="51" mass="5413">MQQQPIPAEAEKKRRPSNSARGRGGVMILPKGREGSGSGWTGAGFDVDSRT</sequence>
<dbReference type="EMBL" id="CM007647">
    <property type="protein sequence ID" value="ONM00953.1"/>
    <property type="molecule type" value="Genomic_DNA"/>
</dbReference>
<proteinExistence type="predicted"/>
<evidence type="ECO:0000313" key="1">
    <source>
        <dbReference type="EMBL" id="ONM00953.1"/>
    </source>
</evidence>